<organism evidence="1 2">
    <name type="scientific">Mucuna pruriens</name>
    <name type="common">Velvet bean</name>
    <name type="synonym">Dolichos pruriens</name>
    <dbReference type="NCBI Taxonomy" id="157652"/>
    <lineage>
        <taxon>Eukaryota</taxon>
        <taxon>Viridiplantae</taxon>
        <taxon>Streptophyta</taxon>
        <taxon>Embryophyta</taxon>
        <taxon>Tracheophyta</taxon>
        <taxon>Spermatophyta</taxon>
        <taxon>Magnoliopsida</taxon>
        <taxon>eudicotyledons</taxon>
        <taxon>Gunneridae</taxon>
        <taxon>Pentapetalae</taxon>
        <taxon>rosids</taxon>
        <taxon>fabids</taxon>
        <taxon>Fabales</taxon>
        <taxon>Fabaceae</taxon>
        <taxon>Papilionoideae</taxon>
        <taxon>50 kb inversion clade</taxon>
        <taxon>NPAAA clade</taxon>
        <taxon>indigoferoid/millettioid clade</taxon>
        <taxon>Phaseoleae</taxon>
        <taxon>Mucuna</taxon>
    </lineage>
</organism>
<dbReference type="PANTHER" id="PTHR37722:SF2">
    <property type="entry name" value="OS01G0167700 PROTEIN"/>
    <property type="match status" value="1"/>
</dbReference>
<comment type="caution">
    <text evidence="1">The sequence shown here is derived from an EMBL/GenBank/DDBJ whole genome shotgun (WGS) entry which is preliminary data.</text>
</comment>
<dbReference type="PANTHER" id="PTHR37722">
    <property type="entry name" value="OS01G0167700 PROTEIN"/>
    <property type="match status" value="1"/>
</dbReference>
<dbReference type="OrthoDB" id="994901at2759"/>
<name>A0A371HBG3_MUCPR</name>
<sequence>MFTRSNCDAEAPLECKITNEEMRFWLPEGRNTMSGKHNDKISLSGQVMFESYVFQLLRVQKVMNEASCT</sequence>
<reference evidence="1" key="1">
    <citation type="submission" date="2018-05" db="EMBL/GenBank/DDBJ databases">
        <title>Draft genome of Mucuna pruriens seed.</title>
        <authorList>
            <person name="Nnadi N.E."/>
            <person name="Vos R."/>
            <person name="Hasami M.H."/>
            <person name="Devisetty U.K."/>
            <person name="Aguiy J.C."/>
        </authorList>
    </citation>
    <scope>NUCLEOTIDE SEQUENCE [LARGE SCALE GENOMIC DNA]</scope>
    <source>
        <strain evidence="1">JCA_2017</strain>
    </source>
</reference>
<dbReference type="Proteomes" id="UP000257109">
    <property type="component" value="Unassembled WGS sequence"/>
</dbReference>
<feature type="non-terminal residue" evidence="1">
    <location>
        <position position="1"/>
    </location>
</feature>
<dbReference type="EMBL" id="QJKJ01003062">
    <property type="protein sequence ID" value="RDY00149.1"/>
    <property type="molecule type" value="Genomic_DNA"/>
</dbReference>
<dbReference type="AlphaFoldDB" id="A0A371HBG3"/>
<accession>A0A371HBG3</accession>
<gene>
    <name evidence="1" type="ORF">CR513_16711</name>
</gene>
<evidence type="ECO:0000313" key="2">
    <source>
        <dbReference type="Proteomes" id="UP000257109"/>
    </source>
</evidence>
<keyword evidence="2" id="KW-1185">Reference proteome</keyword>
<protein>
    <submittedName>
        <fullName evidence="1">Uncharacterized protein</fullName>
    </submittedName>
</protein>
<evidence type="ECO:0000313" key="1">
    <source>
        <dbReference type="EMBL" id="RDY00149.1"/>
    </source>
</evidence>
<proteinExistence type="predicted"/>